<reference evidence="2" key="1">
    <citation type="submission" date="2019-04" db="EMBL/GenBank/DDBJ databases">
        <authorList>
            <person name="Brambilla D."/>
        </authorList>
    </citation>
    <scope>NUCLEOTIDE SEQUENCE</scope>
    <source>
        <strain evidence="2">BAL1</strain>
    </source>
</reference>
<organism evidence="2">
    <name type="scientific">Rheinheimera sp. BAL341</name>
    <dbReference type="NCBI Taxonomy" id="1708203"/>
    <lineage>
        <taxon>Bacteria</taxon>
        <taxon>Pseudomonadati</taxon>
        <taxon>Pseudomonadota</taxon>
        <taxon>Gammaproteobacteria</taxon>
        <taxon>Chromatiales</taxon>
        <taxon>Chromatiaceae</taxon>
        <taxon>Rheinheimera</taxon>
    </lineage>
</organism>
<sequence>MQTNDMLLTQMARRLLLLAEFVVITTRVTTKVVWLLFSV</sequence>
<proteinExistence type="predicted"/>
<name>A0A486XKT3_9GAMM</name>
<feature type="transmembrane region" description="Helical" evidence="1">
    <location>
        <begin position="15"/>
        <end position="37"/>
    </location>
</feature>
<keyword evidence="1" id="KW-0472">Membrane</keyword>
<evidence type="ECO:0000313" key="2">
    <source>
        <dbReference type="EMBL" id="VHO02112.1"/>
    </source>
</evidence>
<protein>
    <submittedName>
        <fullName evidence="2">Uncharacterized protein</fullName>
    </submittedName>
</protein>
<dbReference type="EMBL" id="CAAJGR010000053">
    <property type="protein sequence ID" value="VHO02112.1"/>
    <property type="molecule type" value="Genomic_DNA"/>
</dbReference>
<keyword evidence="1" id="KW-0812">Transmembrane</keyword>
<evidence type="ECO:0000256" key="1">
    <source>
        <dbReference type="SAM" id="Phobius"/>
    </source>
</evidence>
<accession>A0A486XKT3</accession>
<gene>
    <name evidence="2" type="ORF">BAL341_563</name>
</gene>
<dbReference type="AlphaFoldDB" id="A0A486XKT3"/>
<keyword evidence="1" id="KW-1133">Transmembrane helix</keyword>